<dbReference type="GO" id="GO:0052851">
    <property type="term" value="F:ferric-chelate reductase (NADPH) activity"/>
    <property type="evidence" value="ECO:0007669"/>
    <property type="project" value="TreeGrafter"/>
</dbReference>
<proteinExistence type="predicted"/>
<dbReference type="EMBL" id="WBJX01000001">
    <property type="protein sequence ID" value="KAB1639522.1"/>
    <property type="molecule type" value="Genomic_DNA"/>
</dbReference>
<feature type="domain" description="Pyrroline-5-carboxylate reductase catalytic N-terminal" evidence="2">
    <location>
        <begin position="4"/>
        <end position="92"/>
    </location>
</feature>
<keyword evidence="1" id="KW-0560">Oxidoreductase</keyword>
<dbReference type="Pfam" id="PF03807">
    <property type="entry name" value="F420_oxidored"/>
    <property type="match status" value="1"/>
</dbReference>
<comment type="caution">
    <text evidence="3">The sequence shown here is derived from an EMBL/GenBank/DDBJ whole genome shotgun (WGS) entry which is preliminary data.</text>
</comment>
<reference evidence="3 4" key="1">
    <citation type="submission" date="2019-09" db="EMBL/GenBank/DDBJ databases">
        <title>Phylogeny of genus Pseudoclavibacter and closely related genus.</title>
        <authorList>
            <person name="Li Y."/>
        </authorList>
    </citation>
    <scope>NUCLEOTIDE SEQUENCE [LARGE SCALE GENOMIC DNA]</scope>
    <source>
        <strain evidence="3 4">THG-MD12</strain>
    </source>
</reference>
<dbReference type="Proteomes" id="UP000490386">
    <property type="component" value="Unassembled WGS sequence"/>
</dbReference>
<evidence type="ECO:0000313" key="4">
    <source>
        <dbReference type="Proteomes" id="UP000490386"/>
    </source>
</evidence>
<name>A0A7J5B5U4_9MICO</name>
<evidence type="ECO:0000256" key="1">
    <source>
        <dbReference type="ARBA" id="ARBA00023002"/>
    </source>
</evidence>
<protein>
    <submittedName>
        <fullName evidence="3">NADP oxidoreductase</fullName>
    </submittedName>
</protein>
<dbReference type="InterPro" id="IPR028939">
    <property type="entry name" value="P5C_Rdtase_cat_N"/>
</dbReference>
<accession>A0A7J5B5U4</accession>
<keyword evidence="4" id="KW-1185">Reference proteome</keyword>
<gene>
    <name evidence="3" type="ORF">F8O03_04090</name>
</gene>
<dbReference type="GO" id="GO:0008823">
    <property type="term" value="F:cupric reductase (NADH) activity"/>
    <property type="evidence" value="ECO:0007669"/>
    <property type="project" value="TreeGrafter"/>
</dbReference>
<dbReference type="PANTHER" id="PTHR14239:SF0">
    <property type="entry name" value="F420-DEPENDENT NADP REDUCTASE"/>
    <property type="match status" value="1"/>
</dbReference>
<dbReference type="SUPFAM" id="SSF51735">
    <property type="entry name" value="NAD(P)-binding Rossmann-fold domains"/>
    <property type="match status" value="1"/>
</dbReference>
<dbReference type="AlphaFoldDB" id="A0A7J5B5U4"/>
<dbReference type="GO" id="GO:0015677">
    <property type="term" value="P:copper ion import"/>
    <property type="evidence" value="ECO:0007669"/>
    <property type="project" value="TreeGrafter"/>
</dbReference>
<dbReference type="InterPro" id="IPR051267">
    <property type="entry name" value="STEAP_metalloreductase"/>
</dbReference>
<dbReference type="InterPro" id="IPR036291">
    <property type="entry name" value="NAD(P)-bd_dom_sf"/>
</dbReference>
<evidence type="ECO:0000259" key="2">
    <source>
        <dbReference type="Pfam" id="PF03807"/>
    </source>
</evidence>
<organism evidence="3 4">
    <name type="scientific">Pseudoclavibacter terrae</name>
    <dbReference type="NCBI Taxonomy" id="1530195"/>
    <lineage>
        <taxon>Bacteria</taxon>
        <taxon>Bacillati</taxon>
        <taxon>Actinomycetota</taxon>
        <taxon>Actinomycetes</taxon>
        <taxon>Micrococcales</taxon>
        <taxon>Microbacteriaceae</taxon>
        <taxon>Pseudoclavibacter</taxon>
    </lineage>
</organism>
<dbReference type="PANTHER" id="PTHR14239">
    <property type="entry name" value="DUDULIN-RELATED"/>
    <property type="match status" value="1"/>
</dbReference>
<evidence type="ECO:0000313" key="3">
    <source>
        <dbReference type="EMBL" id="KAB1639522.1"/>
    </source>
</evidence>
<dbReference type="OrthoDB" id="1523398at2"/>
<sequence length="216" mass="22621">MTTLGIIGAGNIGSQIARKAVEAGYDVVISNSRGPATLASLVAELGPTARAATAIEAAEAADVAVVTIPLHAYDSVPVEALAGKIVLDTNNYYPQRDGAIAELDDETTTTSELLQQHLPKSRVVKAFNHIGAADITSDGRPAGAADRRALVAASDSQDALDVVRGLYNQFGFDTVEVTPLAEGWRIQRDSPGYGAHATKPQLVAALAEAKRYRDLS</sequence>
<dbReference type="GO" id="GO:0005886">
    <property type="term" value="C:plasma membrane"/>
    <property type="evidence" value="ECO:0007669"/>
    <property type="project" value="TreeGrafter"/>
</dbReference>
<dbReference type="Gene3D" id="3.40.50.720">
    <property type="entry name" value="NAD(P)-binding Rossmann-like Domain"/>
    <property type="match status" value="1"/>
</dbReference>